<protein>
    <submittedName>
        <fullName evidence="3">Uncharacterized protein</fullName>
    </submittedName>
</protein>
<feature type="compositionally biased region" description="Basic and acidic residues" evidence="1">
    <location>
        <begin position="349"/>
        <end position="366"/>
    </location>
</feature>
<evidence type="ECO:0000256" key="2">
    <source>
        <dbReference type="SAM" id="Phobius"/>
    </source>
</evidence>
<feature type="region of interest" description="Disordered" evidence="1">
    <location>
        <begin position="169"/>
        <end position="194"/>
    </location>
</feature>
<dbReference type="EMBL" id="JADGJD010001040">
    <property type="protein sequence ID" value="KAJ3047028.1"/>
    <property type="molecule type" value="Genomic_DNA"/>
</dbReference>
<feature type="compositionally biased region" description="Low complexity" evidence="1">
    <location>
        <begin position="635"/>
        <end position="650"/>
    </location>
</feature>
<dbReference type="InterPro" id="IPR033228">
    <property type="entry name" value="SZT2"/>
</dbReference>
<feature type="transmembrane region" description="Helical" evidence="2">
    <location>
        <begin position="139"/>
        <end position="162"/>
    </location>
</feature>
<feature type="compositionally biased region" description="Polar residues" evidence="1">
    <location>
        <begin position="905"/>
        <end position="915"/>
    </location>
</feature>
<feature type="region of interest" description="Disordered" evidence="1">
    <location>
        <begin position="2725"/>
        <end position="2745"/>
    </location>
</feature>
<feature type="region of interest" description="Disordered" evidence="1">
    <location>
        <begin position="1123"/>
        <end position="1145"/>
    </location>
</feature>
<feature type="region of interest" description="Disordered" evidence="1">
    <location>
        <begin position="631"/>
        <end position="668"/>
    </location>
</feature>
<feature type="region of interest" description="Disordered" evidence="1">
    <location>
        <begin position="2838"/>
        <end position="2858"/>
    </location>
</feature>
<feature type="region of interest" description="Disordered" evidence="1">
    <location>
        <begin position="2128"/>
        <end position="2147"/>
    </location>
</feature>
<keyword evidence="2" id="KW-0812">Transmembrane</keyword>
<feature type="region of interest" description="Disordered" evidence="1">
    <location>
        <begin position="2555"/>
        <end position="2579"/>
    </location>
</feature>
<dbReference type="PANTHER" id="PTHR14918">
    <property type="entry name" value="KICSTOR COMPLEX PROTEIN SZT2"/>
    <property type="match status" value="1"/>
</dbReference>
<comment type="caution">
    <text evidence="3">The sequence shown here is derived from an EMBL/GenBank/DDBJ whole genome shotgun (WGS) entry which is preliminary data.</text>
</comment>
<feature type="region of interest" description="Disordered" evidence="1">
    <location>
        <begin position="902"/>
        <end position="921"/>
    </location>
</feature>
<reference evidence="3" key="1">
    <citation type="submission" date="2020-05" db="EMBL/GenBank/DDBJ databases">
        <title>Phylogenomic resolution of chytrid fungi.</title>
        <authorList>
            <person name="Stajich J.E."/>
            <person name="Amses K."/>
            <person name="Simmons R."/>
            <person name="Seto K."/>
            <person name="Myers J."/>
            <person name="Bonds A."/>
            <person name="Quandt C.A."/>
            <person name="Barry K."/>
            <person name="Liu P."/>
            <person name="Grigoriev I."/>
            <person name="Longcore J.E."/>
            <person name="James T.Y."/>
        </authorList>
    </citation>
    <scope>NUCLEOTIDE SEQUENCE</scope>
    <source>
        <strain evidence="3">JEL0318</strain>
    </source>
</reference>
<feature type="compositionally biased region" description="Basic and acidic residues" evidence="1">
    <location>
        <begin position="2563"/>
        <end position="2579"/>
    </location>
</feature>
<evidence type="ECO:0000313" key="4">
    <source>
        <dbReference type="Proteomes" id="UP001212841"/>
    </source>
</evidence>
<keyword evidence="2" id="KW-0472">Membrane</keyword>
<name>A0AAD5S888_9FUNG</name>
<organism evidence="3 4">
    <name type="scientific">Rhizophlyctis rosea</name>
    <dbReference type="NCBI Taxonomy" id="64517"/>
    <lineage>
        <taxon>Eukaryota</taxon>
        <taxon>Fungi</taxon>
        <taxon>Fungi incertae sedis</taxon>
        <taxon>Chytridiomycota</taxon>
        <taxon>Chytridiomycota incertae sedis</taxon>
        <taxon>Chytridiomycetes</taxon>
        <taxon>Rhizophlyctidales</taxon>
        <taxon>Rhizophlyctidaceae</taxon>
        <taxon>Rhizophlyctis</taxon>
    </lineage>
</organism>
<feature type="region of interest" description="Disordered" evidence="1">
    <location>
        <begin position="1456"/>
        <end position="1480"/>
    </location>
</feature>
<feature type="compositionally biased region" description="Low complexity" evidence="1">
    <location>
        <begin position="2843"/>
        <end position="2857"/>
    </location>
</feature>
<feature type="non-terminal residue" evidence="3">
    <location>
        <position position="1"/>
    </location>
</feature>
<accession>A0AAD5S888</accession>
<feature type="region of interest" description="Disordered" evidence="1">
    <location>
        <begin position="2018"/>
        <end position="2039"/>
    </location>
</feature>
<sequence>VGRKVLGLHELLKEIYAGDDVFKALITFNSKKAITNLPSFDPRILPLLMEDILPRLTSAGSTMSLIPYAPASHPNNEAWSLWQILTSLVTDRLDAFPSWDMDVIMRSTSGGASVAGMRLVNAHEGGKGNARRQIALMYLYQWIGITWASFWVGINIFVKLVYEDGNGGTPPTTTGATDGAGHLPHQRAQKEKEPRPTGFAMIHLKMFNDCLASLKVVFFDVSFEERRRIIDGIVSGLGGMEHMVKTGVRFKPLVVCKGEIGKEIVRWTVGEDGDVETAVQSKGNEEEVGGDGEEERKPRLSEAFRKAQLTAPLLIRSYLRRKRWVWLGDGVGAELGGLSESSRVASSNKVREAKRGARVGDRSGTRGGDRLPLHELVFLLMYRHRLEEGFLLVNESTGSVTLYREVKVPVSRNDISPYHEHSGYSTSLVTRSHLHPYPHLRHSPSEVTCGIQICILKDSQTKTLAVEVWCEPFIDGEWGSGVDLRGVGEEGWDVLRAFREVFDTVCEGIRKRDGEVLERCVTWEGIWGRAIGGFGLCRVGNGGDLGRVHGVLGEVMKTEVRIGCLLEDAGFLTAAYGFPRVVGGEVEEKMVMAPEANVTAAVATVGVGVGVPAMQRSNTLLYDSGALTPHRERASSASMTGSATASSMAGRETPFTGGNGSGPPLSRASTFSLGAKTSALALPIISPSSSNATNLAHLSVSNLAVPSHPFARLTSSTASAEAFGSVVAAKTRKERVHAMVTTFFGKGLSSVTDGEVERVGGGFAMDKDVLTTLKQLVDQHAGEDIRVSMKGLEGSKCFVKMRDEKCFLLIFVPAEYEGRYVEEVVQHPDGQIALLGVTIVECHRMVLTGTGGPVAITAFEPAEESMRVRKAGGEIDVASMQRDQLQFANGVIIAQRPAAPLSQPHLMSTTPSRTPTSDEEVRDDRIITSADLKFDVRRCLSEFGQSFLSVLHQCFATAFTKSVYANLLLGREVAGADFARAIGGEGESAIVETSIDLDVTGYLNLRWLGKGDGMWDEEDVQSRFRAILEEQFEPVSNLVGEDRNMNVYYYRPSFCKPSTETSALTADHLIPVLECADAPLFIRTECSFRKSNVYDVEHTQIPVVGLPSGYSVSREKNATGWRRASGFSRVDGNQSTTDEKESGETQAVGENVEMDFTPSGVGTESNPIESADGTRAILHIICMTVPRDGANGSGVGSEIEEGFTSGTPGEELEATLSRQSSQLDVNSETWLDHDKREAFRKTTAKLETLIEDEVLHGLLYVDPVQDPTISFIARTLSSRHHFSVRGVDRREESMSEGAGSPLFVADEVGASLAVNLPFGFVKHGIDKSVFLEEFAETKIEGYRVVKAGKVYYIEAVANGTGAEVDDADVGNGEEEALQKNAPRTFWLIMTATQSAVQLLFFSKVLAAFERLQIIRDVRQAVSICTERVNRLALLQDLSKTHMASKFLIPPAPSDALAHTDSSDDELSGSQPSTSEDDIDAPTRSGFSIGRFACPMVFQHVYPVHWRLRPQYALSNVVLALQPLAIGNRRDMFVFSGKEQVFYMRLAVETIEIEGVRDEDRETEDGHISRDGDAGLFVDEKASDVGVITQSEGKGHLNSPGEHHARTVISTSATALLQPLLHPQPSVAVSTTTPSRTEHAMILEVFGVDPPGTDITEEFVAMIDSKLNAITQNVVSTFLARNVTIKLTGADVDFVLPVARRLVPARQEWFVLPKVVRSPFSFLLLLRQTLVTYLHCLTGPEVSHALRKHYEKGPGLVTGDPVYEGHSIEPGEFAFLYNCLPTRNPSVVEAAVGQGIASICFALVDDEGRVVLEAGGESVDGYPDNLVTAEELSNPGNRVTRCATLEDVKDMAGQNVMVEVWIQGSIHLDGLLDHLMASFHHTLVDYLVEATVGKLVHGVRAKGSVMNDPLGYSVTSDTLGEDLSTSITSPQDADIPLEEVEEEVRVGESVGDFYQSISETLQRAVAEKNPIVQELTSPVKLGMWMLEDFAAEMQELLVETSPLLLPLIMKKRTASNDGVGKFELHRPKGKGGELVESSESLDTGDPTNFCLILSGLHHLNARYGLWRPVFVNTAERKSSFGSDSSGFVISPTPAGMVAPLTPSGGGAPAVMQPNLLQARLRRLSMEDSASESAANVHHRRASRTGGASSMMWGKAHMDEVMLFRGSLHSNAMDLGWRSCFMVMAIQDATVTMFTYNWNRNYVEQVFGKVLRILSWNHIRMQFLEKEGWNGGAHLGAPVAAGGAAGGGLEVGSMPAQVFGSYGGELWGARAMEAHFASRSKPAKPALEVVGEEAESTPVGPDAYQYISFRTDADVLQKHAVEYLDCFVRQIDVGGSLPSTSKGPLTAEAGGVKATNTKRLLIDKGHGNGGENNERVEKANDKSVNMSASEFAGIIRTVRLLHFVRYPLLLSKIGEQVYGIERMFGSTESAQKVFVSPPGTDTFIAQSPAAGLGVNATQEEQDEGIRKWHKETIDIFMKECVGYLTQLGLELTTKDALTSNDTGPHVVFASNPATENKIVYLKKNLEGGYIIAQVGVDGAFACVNLYTLRVPVRGRRGSNASRTSVETEKEKGKDREKDEERSFGMECHRLKSQVHVNSFTYDFHIRHFQRILDRKTRELNGPSLLTMLQSFIRLNPRHATFARCRLYHGQRISEGTNISASLFQYILKSPHRYGFLPVKSKGHAIACYVSSDMPEFMRGGMRRAMSSGTGDWLYTIVVSQSDVAVSATSPDHSAGEERTQTDVPRGQAKTENVKLIIEYTVLVVYRKDASAMPHTEVEGGKPMMSLGKGGWDVLGEYVGGGYYLKDVVKNAEREIDRMVQKAVRFYGRDSLWRQLIKSDGSMTLSPEPSRSSPPMSNSSAAVAEGIQEWTKLFLEKIAPNSRSVTSIYPDLTKLFGDVTIPWNEAISFLKDGYGNQARELVDSGYAGKRHLVIFNPQDQDYLLHFVVWPGRVESGGPMMGVPADLANELVHMPSVEEGMMLGEEHGRASSSTKADVESASITSPLSVISPLAAALPNVTKRQPREGEWGCEVFAVSREGTPSETEEEHIGEVVNRVLAWLWRRVAVGVGAL</sequence>
<dbReference type="Proteomes" id="UP001212841">
    <property type="component" value="Unassembled WGS sequence"/>
</dbReference>
<dbReference type="GO" id="GO:0005777">
    <property type="term" value="C:peroxisome"/>
    <property type="evidence" value="ECO:0007669"/>
    <property type="project" value="InterPro"/>
</dbReference>
<gene>
    <name evidence="3" type="ORF">HK097_000305</name>
</gene>
<evidence type="ECO:0000313" key="3">
    <source>
        <dbReference type="EMBL" id="KAJ3047028.1"/>
    </source>
</evidence>
<keyword evidence="2" id="KW-1133">Transmembrane helix</keyword>
<dbReference type="PANTHER" id="PTHR14918:SF3">
    <property type="entry name" value="KICSTOR COMPLEX PROTEIN SZT2"/>
    <property type="match status" value="1"/>
</dbReference>
<keyword evidence="4" id="KW-1185">Reference proteome</keyword>
<feature type="compositionally biased region" description="Basic and acidic residues" evidence="1">
    <location>
        <begin position="2019"/>
        <end position="2032"/>
    </location>
</feature>
<proteinExistence type="predicted"/>
<feature type="compositionally biased region" description="Low complexity" evidence="1">
    <location>
        <begin position="169"/>
        <end position="181"/>
    </location>
</feature>
<evidence type="ECO:0000256" key="1">
    <source>
        <dbReference type="SAM" id="MobiDB-lite"/>
    </source>
</evidence>
<feature type="region of interest" description="Disordered" evidence="1">
    <location>
        <begin position="346"/>
        <end position="366"/>
    </location>
</feature>